<feature type="compositionally biased region" description="Basic residues" evidence="1">
    <location>
        <begin position="250"/>
        <end position="273"/>
    </location>
</feature>
<dbReference type="EMBL" id="OOIP01000027">
    <property type="protein sequence ID" value="SPO41459.1"/>
    <property type="molecule type" value="Genomic_DNA"/>
</dbReference>
<feature type="compositionally biased region" description="Basic and acidic residues" evidence="1">
    <location>
        <begin position="212"/>
        <end position="249"/>
    </location>
</feature>
<evidence type="ECO:0000259" key="2">
    <source>
        <dbReference type="Pfam" id="PF12572"/>
    </source>
</evidence>
<feature type="domain" description="DUF3752" evidence="2">
    <location>
        <begin position="114"/>
        <end position="232"/>
    </location>
</feature>
<feature type="region of interest" description="Disordered" evidence="1">
    <location>
        <begin position="122"/>
        <end position="376"/>
    </location>
</feature>
<dbReference type="AlphaFoldDB" id="A0A5C3FDM6"/>
<evidence type="ECO:0000313" key="3">
    <source>
        <dbReference type="EMBL" id="SPO41459.1"/>
    </source>
</evidence>
<feature type="compositionally biased region" description="Basic and acidic residues" evidence="1">
    <location>
        <begin position="190"/>
        <end position="205"/>
    </location>
</feature>
<dbReference type="InterPro" id="IPR022226">
    <property type="entry name" value="DUF3752"/>
</dbReference>
<feature type="region of interest" description="Disordered" evidence="1">
    <location>
        <begin position="1"/>
        <end position="96"/>
    </location>
</feature>
<reference evidence="3 4" key="1">
    <citation type="submission" date="2018-03" db="EMBL/GenBank/DDBJ databases">
        <authorList>
            <person name="Guldener U."/>
        </authorList>
    </citation>
    <scope>NUCLEOTIDE SEQUENCE [LARGE SCALE GENOMIC DNA]</scope>
    <source>
        <strain evidence="3 4">DAOM196992</strain>
    </source>
</reference>
<organism evidence="3 4">
    <name type="scientific">Pseudozyma flocculosa</name>
    <dbReference type="NCBI Taxonomy" id="84751"/>
    <lineage>
        <taxon>Eukaryota</taxon>
        <taxon>Fungi</taxon>
        <taxon>Dikarya</taxon>
        <taxon>Basidiomycota</taxon>
        <taxon>Ustilaginomycotina</taxon>
        <taxon>Ustilaginomycetes</taxon>
        <taxon>Ustilaginales</taxon>
        <taxon>Ustilaginaceae</taxon>
        <taxon>Pseudozyma</taxon>
    </lineage>
</organism>
<dbReference type="PANTHER" id="PTHR46370">
    <property type="entry name" value="GPALPP MOTIFS-CONTAINING PROTEIN 1"/>
    <property type="match status" value="1"/>
</dbReference>
<feature type="compositionally biased region" description="Basic and acidic residues" evidence="1">
    <location>
        <begin position="155"/>
        <end position="168"/>
    </location>
</feature>
<gene>
    <name evidence="3" type="ORF">PSFLO_06941</name>
</gene>
<feature type="compositionally biased region" description="Basic and acidic residues" evidence="1">
    <location>
        <begin position="61"/>
        <end position="94"/>
    </location>
</feature>
<protein>
    <recommendedName>
        <fullName evidence="2">DUF3752 domain-containing protein</fullName>
    </recommendedName>
</protein>
<evidence type="ECO:0000313" key="4">
    <source>
        <dbReference type="Proteomes" id="UP000323386"/>
    </source>
</evidence>
<evidence type="ECO:0000256" key="1">
    <source>
        <dbReference type="SAM" id="MobiDB-lite"/>
    </source>
</evidence>
<feature type="compositionally biased region" description="Basic and acidic residues" evidence="1">
    <location>
        <begin position="274"/>
        <end position="321"/>
    </location>
</feature>
<accession>A0A5C3FDM6</accession>
<dbReference type="PANTHER" id="PTHR46370:SF1">
    <property type="entry name" value="GPALPP MOTIFS-CONTAINING PROTEIN 1"/>
    <property type="match status" value="1"/>
</dbReference>
<proteinExistence type="predicted"/>
<dbReference type="OrthoDB" id="73491at2759"/>
<name>A0A5C3FDM6_9BASI</name>
<dbReference type="InterPro" id="IPR046331">
    <property type="entry name" value="GPAM1-like"/>
</dbReference>
<sequence>MNSHARPQRTPRDRVVGPSLPPGFHRHASDSRYNSGSDTEDDQDEEAHIGPAPPPDSQYTDEDHLSAAARDFIEREQRRNRAAEEVKLAREKAATSRPDWMLVAPTATSSLSAIAADPTRLKSRGFAQSAPRVQKTRGQYAADGASDATLWNETPEQRVQRLQDEVSGKRARAGAAPTDENEELQRLIQQRRDATIQAQLDRDSSRSASLLDLHKQQRRRELKDKETDGEARRRSPGDAKGSGEEGGKDSRRKHRSSRRRSRSRSPPSRRKREKERDSSRERARPSSSRDRKDGYERDERHRERRERRSDRYELSDRRFRDDAEDSNDESEKRRRRRGKEKEKERTRDRRDKDREGRTSSDRKKASGTTAPVMWDRDAALSVGGKLMDEKSRGRLVQDAAALGSRFGSGSSRFL</sequence>
<dbReference type="Proteomes" id="UP000323386">
    <property type="component" value="Unassembled WGS sequence"/>
</dbReference>
<dbReference type="Pfam" id="PF12572">
    <property type="entry name" value="DUF3752"/>
    <property type="match status" value="1"/>
</dbReference>
<keyword evidence="4" id="KW-1185">Reference proteome</keyword>
<feature type="compositionally biased region" description="Basic and acidic residues" evidence="1">
    <location>
        <begin position="339"/>
        <end position="364"/>
    </location>
</feature>